<dbReference type="EMBL" id="JACHON010000001">
    <property type="protein sequence ID" value="MBB6511947.1"/>
    <property type="molecule type" value="Genomic_DNA"/>
</dbReference>
<dbReference type="Pfam" id="PF04093">
    <property type="entry name" value="MreD"/>
    <property type="match status" value="1"/>
</dbReference>
<evidence type="ECO:0000256" key="7">
    <source>
        <dbReference type="ARBA" id="ARBA00023136"/>
    </source>
</evidence>
<feature type="transmembrane region" description="Helical" evidence="8">
    <location>
        <begin position="104"/>
        <end position="124"/>
    </location>
</feature>
<keyword evidence="5" id="KW-0133">Cell shape</keyword>
<gene>
    <name evidence="9" type="ORF">GGQ92_000714</name>
</gene>
<dbReference type="Proteomes" id="UP000572212">
    <property type="component" value="Unassembled WGS sequence"/>
</dbReference>
<protein>
    <submittedName>
        <fullName evidence="9">Rod shape-determining protein MreD</fullName>
    </submittedName>
</protein>
<evidence type="ECO:0000313" key="10">
    <source>
        <dbReference type="Proteomes" id="UP000572212"/>
    </source>
</evidence>
<evidence type="ECO:0000256" key="6">
    <source>
        <dbReference type="ARBA" id="ARBA00022989"/>
    </source>
</evidence>
<comment type="similarity">
    <text evidence="2">Belongs to the MreD family.</text>
</comment>
<keyword evidence="6 8" id="KW-1133">Transmembrane helix</keyword>
<reference evidence="9 10" key="1">
    <citation type="submission" date="2020-08" db="EMBL/GenBank/DDBJ databases">
        <title>Genomic Encyclopedia of Type Strains, Phase IV (KMG-IV): sequencing the most valuable type-strain genomes for metagenomic binning, comparative biology and taxonomic classification.</title>
        <authorList>
            <person name="Goeker M."/>
        </authorList>
    </citation>
    <scope>NUCLEOTIDE SEQUENCE [LARGE SCALE GENOMIC DNA]</scope>
    <source>
        <strain evidence="9 10">DSM 11805</strain>
    </source>
</reference>
<comment type="caution">
    <text evidence="9">The sequence shown here is derived from an EMBL/GenBank/DDBJ whole genome shotgun (WGS) entry which is preliminary data.</text>
</comment>
<comment type="subcellular location">
    <subcellularLocation>
        <location evidence="1">Cell membrane</location>
        <topology evidence="1">Multi-pass membrane protein</topology>
    </subcellularLocation>
</comment>
<proteinExistence type="inferred from homology"/>
<dbReference type="AlphaFoldDB" id="A0A841RJA1"/>
<keyword evidence="4 8" id="KW-0812">Transmembrane</keyword>
<dbReference type="RefSeq" id="WP_184244614.1">
    <property type="nucleotide sequence ID" value="NZ_BAAACU010000022.1"/>
</dbReference>
<feature type="transmembrane region" description="Helical" evidence="8">
    <location>
        <begin position="58"/>
        <end position="84"/>
    </location>
</feature>
<evidence type="ECO:0000256" key="2">
    <source>
        <dbReference type="ARBA" id="ARBA00007776"/>
    </source>
</evidence>
<feature type="transmembrane region" description="Helical" evidence="8">
    <location>
        <begin position="6"/>
        <end position="29"/>
    </location>
</feature>
<dbReference type="GO" id="GO:0005886">
    <property type="term" value="C:plasma membrane"/>
    <property type="evidence" value="ECO:0007669"/>
    <property type="project" value="UniProtKB-SubCell"/>
</dbReference>
<sequence>MKSIVPYKIALLCFIMVLLEGIATVLTLPFTNDKDVVLHFLFVFLVLLVVFFEKSHTYYAILFSLIFSIMIDILFTSVLGVYLFSYTITLYAIRIIMKVFHSNFFVAMFMVVIGVALMDHIVYLLNKIILIHDIAWNDYIVDRFIPTIIWSVIIGIIFYLIFGKRLERWSDKKFGENK</sequence>
<dbReference type="NCBIfam" id="TIGR03426">
    <property type="entry name" value="shape_MreD"/>
    <property type="match status" value="1"/>
</dbReference>
<evidence type="ECO:0000256" key="1">
    <source>
        <dbReference type="ARBA" id="ARBA00004651"/>
    </source>
</evidence>
<evidence type="ECO:0000256" key="8">
    <source>
        <dbReference type="SAM" id="Phobius"/>
    </source>
</evidence>
<feature type="transmembrane region" description="Helical" evidence="8">
    <location>
        <begin position="36"/>
        <end position="52"/>
    </location>
</feature>
<keyword evidence="3" id="KW-1003">Cell membrane</keyword>
<evidence type="ECO:0000256" key="5">
    <source>
        <dbReference type="ARBA" id="ARBA00022960"/>
    </source>
</evidence>
<dbReference type="InterPro" id="IPR007227">
    <property type="entry name" value="Cell_shape_determining_MreD"/>
</dbReference>
<accession>A0A841RJA1</accession>
<keyword evidence="7 8" id="KW-0472">Membrane</keyword>
<feature type="transmembrane region" description="Helical" evidence="8">
    <location>
        <begin position="144"/>
        <end position="162"/>
    </location>
</feature>
<evidence type="ECO:0000313" key="9">
    <source>
        <dbReference type="EMBL" id="MBB6511947.1"/>
    </source>
</evidence>
<keyword evidence="10" id="KW-1185">Reference proteome</keyword>
<evidence type="ECO:0000256" key="3">
    <source>
        <dbReference type="ARBA" id="ARBA00022475"/>
    </source>
</evidence>
<evidence type="ECO:0000256" key="4">
    <source>
        <dbReference type="ARBA" id="ARBA00022692"/>
    </source>
</evidence>
<organism evidence="9 10">
    <name type="scientific">Gracilibacillus halotolerans</name>
    <dbReference type="NCBI Taxonomy" id="74386"/>
    <lineage>
        <taxon>Bacteria</taxon>
        <taxon>Bacillati</taxon>
        <taxon>Bacillota</taxon>
        <taxon>Bacilli</taxon>
        <taxon>Bacillales</taxon>
        <taxon>Bacillaceae</taxon>
        <taxon>Gracilibacillus</taxon>
    </lineage>
</organism>
<dbReference type="GO" id="GO:0008360">
    <property type="term" value="P:regulation of cell shape"/>
    <property type="evidence" value="ECO:0007669"/>
    <property type="project" value="UniProtKB-KW"/>
</dbReference>
<name>A0A841RJA1_9BACI</name>